<dbReference type="InterPro" id="IPR029058">
    <property type="entry name" value="AB_hydrolase_fold"/>
</dbReference>
<dbReference type="Gene3D" id="3.30.559.30">
    <property type="entry name" value="Nonribosomal peptide synthetase, condensation domain"/>
    <property type="match status" value="1"/>
</dbReference>
<keyword evidence="5" id="KW-1185">Reference proteome</keyword>
<dbReference type="Gene3D" id="1.10.1200.10">
    <property type="entry name" value="ACP-like"/>
    <property type="match status" value="1"/>
</dbReference>
<dbReference type="ESTHER" id="burta-q2sw18">
    <property type="family name" value="Thioesterase"/>
</dbReference>
<dbReference type="RefSeq" id="WP_009891073.1">
    <property type="nucleotide sequence ID" value="NC_007651.1"/>
</dbReference>
<dbReference type="InterPro" id="IPR001242">
    <property type="entry name" value="Condensation_dom"/>
</dbReference>
<dbReference type="InterPro" id="IPR023213">
    <property type="entry name" value="CAT-like_dom_sf"/>
</dbReference>
<dbReference type="InterPro" id="IPR009081">
    <property type="entry name" value="PP-bd_ACP"/>
</dbReference>
<dbReference type="SUPFAM" id="SSF53474">
    <property type="entry name" value="alpha/beta-Hydrolases"/>
    <property type="match status" value="1"/>
</dbReference>
<dbReference type="Proteomes" id="UP000001930">
    <property type="component" value="Chromosome I"/>
</dbReference>
<dbReference type="InterPro" id="IPR020806">
    <property type="entry name" value="PKS_PP-bd"/>
</dbReference>
<dbReference type="Gene3D" id="3.40.50.1820">
    <property type="entry name" value="alpha/beta hydrolase"/>
    <property type="match status" value="1"/>
</dbReference>
<dbReference type="HOGENOM" id="CLU_373716_0_0_4"/>
<dbReference type="Pfam" id="PF00550">
    <property type="entry name" value="PP-binding"/>
    <property type="match status" value="1"/>
</dbReference>
<dbReference type="PROSITE" id="PS50075">
    <property type="entry name" value="CARRIER"/>
    <property type="match status" value="1"/>
</dbReference>
<organism evidence="4 5">
    <name type="scientific">Burkholderia thailandensis (strain ATCC 700388 / DSM 13276 / CCUG 48851 / CIP 106301 / E264)</name>
    <dbReference type="NCBI Taxonomy" id="271848"/>
    <lineage>
        <taxon>Bacteria</taxon>
        <taxon>Pseudomonadati</taxon>
        <taxon>Pseudomonadota</taxon>
        <taxon>Betaproteobacteria</taxon>
        <taxon>Burkholderiales</taxon>
        <taxon>Burkholderiaceae</taxon>
        <taxon>Burkholderia</taxon>
        <taxon>pseudomallei group</taxon>
    </lineage>
</organism>
<evidence type="ECO:0000313" key="5">
    <source>
        <dbReference type="Proteomes" id="UP000001930"/>
    </source>
</evidence>
<gene>
    <name evidence="4" type="ordered locus">BTH_I2360</name>
</gene>
<dbReference type="Pfam" id="PF00975">
    <property type="entry name" value="Thioesterase"/>
    <property type="match status" value="1"/>
</dbReference>
<keyword evidence="2" id="KW-0597">Phosphoprotein</keyword>
<dbReference type="GO" id="GO:0044550">
    <property type="term" value="P:secondary metabolite biosynthetic process"/>
    <property type="evidence" value="ECO:0007669"/>
    <property type="project" value="TreeGrafter"/>
</dbReference>
<feature type="domain" description="Carrier" evidence="3">
    <location>
        <begin position="433"/>
        <end position="507"/>
    </location>
</feature>
<keyword evidence="1" id="KW-0596">Phosphopantetheine</keyword>
<dbReference type="Pfam" id="PF00668">
    <property type="entry name" value="Condensation"/>
    <property type="match status" value="1"/>
</dbReference>
<dbReference type="KEGG" id="bte:BTH_I2360"/>
<proteinExistence type="predicted"/>
<protein>
    <submittedName>
        <fullName evidence="4">Nonribosomal peptide synthetase, putative</fullName>
    </submittedName>
</protein>
<dbReference type="SUPFAM" id="SSF52777">
    <property type="entry name" value="CoA-dependent acyltransferases"/>
    <property type="match status" value="2"/>
</dbReference>
<dbReference type="GO" id="GO:0003824">
    <property type="term" value="F:catalytic activity"/>
    <property type="evidence" value="ECO:0007669"/>
    <property type="project" value="InterPro"/>
</dbReference>
<dbReference type="AlphaFoldDB" id="Q2SW18"/>
<dbReference type="SUPFAM" id="SSF47336">
    <property type="entry name" value="ACP-like"/>
    <property type="match status" value="1"/>
</dbReference>
<dbReference type="PANTHER" id="PTHR45527">
    <property type="entry name" value="NONRIBOSOMAL PEPTIDE SYNTHETASE"/>
    <property type="match status" value="1"/>
</dbReference>
<evidence type="ECO:0000256" key="1">
    <source>
        <dbReference type="ARBA" id="ARBA00022450"/>
    </source>
</evidence>
<dbReference type="SMART" id="SM00824">
    <property type="entry name" value="PKS_TE"/>
    <property type="match status" value="1"/>
</dbReference>
<dbReference type="PANTHER" id="PTHR45527:SF1">
    <property type="entry name" value="FATTY ACID SYNTHASE"/>
    <property type="match status" value="1"/>
</dbReference>
<dbReference type="GO" id="GO:0031177">
    <property type="term" value="F:phosphopantetheine binding"/>
    <property type="evidence" value="ECO:0007669"/>
    <property type="project" value="InterPro"/>
</dbReference>
<dbReference type="Gene3D" id="3.30.559.10">
    <property type="entry name" value="Chloramphenicol acetyltransferase-like domain"/>
    <property type="match status" value="1"/>
</dbReference>
<reference evidence="4 5" key="1">
    <citation type="journal article" date="2005" name="BMC Genomics">
        <title>Bacterial genome adaptation to niches: divergence of the potential virulence genes in three Burkholderia species of different survival strategies.</title>
        <authorList>
            <person name="Kim H.S."/>
            <person name="Schell M.A."/>
            <person name="Yu Y."/>
            <person name="Ulrich R.L."/>
            <person name="Sarria S.H."/>
            <person name="Nierman W.C."/>
            <person name="DeShazer D."/>
        </authorList>
    </citation>
    <scope>NUCLEOTIDE SEQUENCE [LARGE SCALE GENOMIC DNA]</scope>
    <source>
        <strain evidence="5">ATCC 700388 / DSM 13276 / CCUG 48851 / CIP 106301 / E264</strain>
    </source>
</reference>
<dbReference type="InterPro" id="IPR001031">
    <property type="entry name" value="Thioesterase"/>
</dbReference>
<dbReference type="EMBL" id="CP000086">
    <property type="protein sequence ID" value="ABC38000.1"/>
    <property type="molecule type" value="Genomic_DNA"/>
</dbReference>
<dbReference type="InterPro" id="IPR020802">
    <property type="entry name" value="TesA-like"/>
</dbReference>
<sequence>MKAKVQDIHALAPSQRGMLLESAHGAIKGGLFIEQTVLSVRGHLDRSRFLAAVERTAETHASLRCCFAWDAEQPVQVVFERIQPEVAWEDWRNTDDADNPQALTAWLDEDRARGVAVNRAPLWRFAVIRLRDDAYRVVWTHHHLITDGWSIAVVLSDLLTCYEGVRPVPPARPLRDYVNWIDAQDAAAAAAFWRQRLSALPRLPPMAPRASGDGFAEVTDINASALLDVARAHGVAFAITVFAAWALVLRAFRATGDVVFGVTTHGRPATLAGVERIVGPFISTFPLHVRMTDMATVGELLGRIEAMQREQRPFEYLSSAEVHQAAAVATRLYDTLVVVEHLPQQDAPADAGLSVAAEAGSGARSHHPLLLRVSPDGIARLLYNRRFIDDATAAGLASLLREAAARLAADDGLPRLADPAIPLAVAQPAASRAPETPQERVVVALARDLFGGHAGLDDSFFDLGGHSLLAVDFLHRIANATGVRLPLTQLLHDARLGAIAQALAERLAGNAGSSSAPRIFFIPGNPGSPLYAARLAAHLGGPNGWRLHGLEAPGLDGAQAPLPSVEALAEHHLASLSDADDPAVLVGHSFGGWVAFEMGLRLQASGRAVVVILLDTLAPHRLPSRGDVGDAGLRAEVARLASRANDAGFAIHVTPAAFAVYAAARRATYAPSARAEFPLALFRAARAHPEDGWDRSDSAYGWTELCRKVHVDCVDGDHLSMMAEPAVEVLAERIGHWLRQLGG</sequence>
<dbReference type="GeneID" id="45122079"/>
<evidence type="ECO:0000256" key="2">
    <source>
        <dbReference type="ARBA" id="ARBA00022553"/>
    </source>
</evidence>
<dbReference type="GO" id="GO:0005737">
    <property type="term" value="C:cytoplasm"/>
    <property type="evidence" value="ECO:0007669"/>
    <property type="project" value="TreeGrafter"/>
</dbReference>
<accession>Q2SW18</accession>
<evidence type="ECO:0000313" key="4">
    <source>
        <dbReference type="EMBL" id="ABC38000.1"/>
    </source>
</evidence>
<dbReference type="SMART" id="SM00823">
    <property type="entry name" value="PKS_PP"/>
    <property type="match status" value="1"/>
</dbReference>
<evidence type="ECO:0000259" key="3">
    <source>
        <dbReference type="PROSITE" id="PS50075"/>
    </source>
</evidence>
<dbReference type="GO" id="GO:0043041">
    <property type="term" value="P:amino acid activation for nonribosomal peptide biosynthetic process"/>
    <property type="evidence" value="ECO:0007669"/>
    <property type="project" value="TreeGrafter"/>
</dbReference>
<dbReference type="InterPro" id="IPR036736">
    <property type="entry name" value="ACP-like_sf"/>
</dbReference>
<name>Q2SW18_BURTA</name>